<accession>A0ABQ8JFL8</accession>
<name>A0ABQ8JFL8_DERPT</name>
<protein>
    <submittedName>
        <fullName evidence="1">Uncharacterized protein</fullName>
    </submittedName>
</protein>
<reference evidence="1 2" key="1">
    <citation type="journal article" date="2018" name="J. Allergy Clin. Immunol.">
        <title>High-quality assembly of Dermatophagoides pteronyssinus genome and transcriptome reveals a wide range of novel allergens.</title>
        <authorList>
            <person name="Liu X.Y."/>
            <person name="Yang K.Y."/>
            <person name="Wang M.Q."/>
            <person name="Kwok J.S."/>
            <person name="Zeng X."/>
            <person name="Yang Z."/>
            <person name="Xiao X.J."/>
            <person name="Lau C.P."/>
            <person name="Li Y."/>
            <person name="Huang Z.M."/>
            <person name="Ba J.G."/>
            <person name="Yim A.K."/>
            <person name="Ouyang C.Y."/>
            <person name="Ngai S.M."/>
            <person name="Chan T.F."/>
            <person name="Leung E.L."/>
            <person name="Liu L."/>
            <person name="Liu Z.G."/>
            <person name="Tsui S.K."/>
        </authorList>
    </citation>
    <scope>NUCLEOTIDE SEQUENCE [LARGE SCALE GENOMIC DNA]</scope>
    <source>
        <strain evidence="1">Derp</strain>
    </source>
</reference>
<organism evidence="1 2">
    <name type="scientific">Dermatophagoides pteronyssinus</name>
    <name type="common">European house dust mite</name>
    <dbReference type="NCBI Taxonomy" id="6956"/>
    <lineage>
        <taxon>Eukaryota</taxon>
        <taxon>Metazoa</taxon>
        <taxon>Ecdysozoa</taxon>
        <taxon>Arthropoda</taxon>
        <taxon>Chelicerata</taxon>
        <taxon>Arachnida</taxon>
        <taxon>Acari</taxon>
        <taxon>Acariformes</taxon>
        <taxon>Sarcoptiformes</taxon>
        <taxon>Astigmata</taxon>
        <taxon>Psoroptidia</taxon>
        <taxon>Analgoidea</taxon>
        <taxon>Pyroglyphidae</taxon>
        <taxon>Dermatophagoidinae</taxon>
        <taxon>Dermatophagoides</taxon>
    </lineage>
</organism>
<feature type="non-terminal residue" evidence="1">
    <location>
        <position position="1"/>
    </location>
</feature>
<proteinExistence type="predicted"/>
<dbReference type="EMBL" id="NJHN03000041">
    <property type="protein sequence ID" value="KAH9421394.1"/>
    <property type="molecule type" value="Genomic_DNA"/>
</dbReference>
<dbReference type="Proteomes" id="UP000887458">
    <property type="component" value="Unassembled WGS sequence"/>
</dbReference>
<evidence type="ECO:0000313" key="1">
    <source>
        <dbReference type="EMBL" id="KAH9421394.1"/>
    </source>
</evidence>
<sequence length="57" mass="6581">KNIMDPFPTISKIDAEKVDKMLKTKDTKQNVYVQQPGSRIFFLSSPVKVQQQIQSKK</sequence>
<evidence type="ECO:0000313" key="2">
    <source>
        <dbReference type="Proteomes" id="UP000887458"/>
    </source>
</evidence>
<keyword evidence="2" id="KW-1185">Reference proteome</keyword>
<gene>
    <name evidence="1" type="ORF">DERP_010531</name>
</gene>
<reference evidence="1 2" key="2">
    <citation type="journal article" date="2022" name="Mol. Biol. Evol.">
        <title>Comparative Genomics Reveals Insights into the Divergent Evolution of Astigmatic Mites and Household Pest Adaptations.</title>
        <authorList>
            <person name="Xiong Q."/>
            <person name="Wan A.T."/>
            <person name="Liu X."/>
            <person name="Fung C.S."/>
            <person name="Xiao X."/>
            <person name="Malainual N."/>
            <person name="Hou J."/>
            <person name="Wang L."/>
            <person name="Wang M."/>
            <person name="Yang K.Y."/>
            <person name="Cui Y."/>
            <person name="Leung E.L."/>
            <person name="Nong W."/>
            <person name="Shin S.K."/>
            <person name="Au S.W."/>
            <person name="Jeong K.Y."/>
            <person name="Chew F.T."/>
            <person name="Hui J.H."/>
            <person name="Leung T.F."/>
            <person name="Tungtrongchitr A."/>
            <person name="Zhong N."/>
            <person name="Liu Z."/>
            <person name="Tsui S.K."/>
        </authorList>
    </citation>
    <scope>NUCLEOTIDE SEQUENCE [LARGE SCALE GENOMIC DNA]</scope>
    <source>
        <strain evidence="1">Derp</strain>
    </source>
</reference>
<comment type="caution">
    <text evidence="1">The sequence shown here is derived from an EMBL/GenBank/DDBJ whole genome shotgun (WGS) entry which is preliminary data.</text>
</comment>